<keyword evidence="18" id="KW-1185">Reference proteome</keyword>
<evidence type="ECO:0000256" key="10">
    <source>
        <dbReference type="ARBA" id="ARBA00023027"/>
    </source>
</evidence>
<dbReference type="NCBIfam" id="NF005932">
    <property type="entry name" value="PRK07956.1"/>
    <property type="match status" value="1"/>
</dbReference>
<feature type="domain" description="BRCT" evidence="16">
    <location>
        <begin position="575"/>
        <end position="652"/>
    </location>
</feature>
<accession>A0A4R1KA03</accession>
<dbReference type="InterPro" id="IPR001357">
    <property type="entry name" value="BRCT_dom"/>
</dbReference>
<evidence type="ECO:0000256" key="7">
    <source>
        <dbReference type="ARBA" id="ARBA00022763"/>
    </source>
</evidence>
<feature type="binding site" evidence="14">
    <location>
        <position position="106"/>
    </location>
    <ligand>
        <name>NAD(+)</name>
        <dbReference type="ChEBI" id="CHEBI:57540"/>
    </ligand>
</feature>
<dbReference type="SUPFAM" id="SSF47781">
    <property type="entry name" value="RuvA domain 2-like"/>
    <property type="match status" value="1"/>
</dbReference>
<dbReference type="Pfam" id="PF01653">
    <property type="entry name" value="DNA_ligase_aden"/>
    <property type="match status" value="1"/>
</dbReference>
<dbReference type="GO" id="GO:0005829">
    <property type="term" value="C:cytosol"/>
    <property type="evidence" value="ECO:0007669"/>
    <property type="project" value="TreeGrafter"/>
</dbReference>
<dbReference type="InterPro" id="IPR001679">
    <property type="entry name" value="DNA_ligase"/>
</dbReference>
<dbReference type="InterPro" id="IPR041663">
    <property type="entry name" value="DisA/LigA_HHH"/>
</dbReference>
<dbReference type="Pfam" id="PF00533">
    <property type="entry name" value="BRCT"/>
    <property type="match status" value="1"/>
</dbReference>
<dbReference type="InterPro" id="IPR018239">
    <property type="entry name" value="DNA_ligase_AS"/>
</dbReference>
<keyword evidence="9 14" id="KW-0460">Magnesium</keyword>
<dbReference type="GO" id="GO:0006281">
    <property type="term" value="P:DNA repair"/>
    <property type="evidence" value="ECO:0007669"/>
    <property type="project" value="UniProtKB-KW"/>
</dbReference>
<keyword evidence="7 14" id="KW-0227">DNA damage</keyword>
<dbReference type="Gene3D" id="1.10.287.610">
    <property type="entry name" value="Helix hairpin bin"/>
    <property type="match status" value="1"/>
</dbReference>
<dbReference type="Pfam" id="PF03120">
    <property type="entry name" value="OB_DNA_ligase"/>
    <property type="match status" value="1"/>
</dbReference>
<keyword evidence="4 14" id="KW-0436">Ligase</keyword>
<dbReference type="InterPro" id="IPR012340">
    <property type="entry name" value="NA-bd_OB-fold"/>
</dbReference>
<gene>
    <name evidence="14" type="primary">ligA</name>
    <name evidence="17" type="ORF">C8D98_2181</name>
</gene>
<feature type="binding site" evidence="14">
    <location>
        <position position="394"/>
    </location>
    <ligand>
        <name>Zn(2+)</name>
        <dbReference type="ChEBI" id="CHEBI:29105"/>
    </ligand>
</feature>
<dbReference type="PROSITE" id="PS01056">
    <property type="entry name" value="DNA_LIGASE_N2"/>
    <property type="match status" value="1"/>
</dbReference>
<comment type="cofactor">
    <cofactor evidence="14">
        <name>Mg(2+)</name>
        <dbReference type="ChEBI" id="CHEBI:18420"/>
    </cofactor>
    <cofactor evidence="14">
        <name>Mn(2+)</name>
        <dbReference type="ChEBI" id="CHEBI:29035"/>
    </cofactor>
</comment>
<evidence type="ECO:0000313" key="18">
    <source>
        <dbReference type="Proteomes" id="UP000294614"/>
    </source>
</evidence>
<evidence type="ECO:0000256" key="8">
    <source>
        <dbReference type="ARBA" id="ARBA00022833"/>
    </source>
</evidence>
<dbReference type="Pfam" id="PF12826">
    <property type="entry name" value="HHH_2"/>
    <property type="match status" value="1"/>
</dbReference>
<sequence length="652" mass="72257">MQYKELVNLLNLYSRKYYTEDDPLVSDAEYDRLYNELVRMETEDPSVISPDSPTQRVGDRPVSDLESVTHEVKMLSLSNAYNEEELQHFINTCLKEAERELKFVVEPKIDGLAVVLTYENGVLVRAATRGDGVTGEDVTHNARTILSLPLSIDYKEKLTVRGEVYMPVKAFERLNRQQAEKGLKLFANPRNCAAGTLRQLDSRITAARGLDIFVYGVDFGGSRFHHDDLEFLRKLGFPVNPLIKQCADFSEVWALVEHIGSVRNSLEYDIDGAVIKVDSKEAQDILGVTIKAPKWAIAYKYPSQEATTTLLDVDFQVGRTGTITPVAKLEPVFLAGSTISNATLHNYDEVSRLGLLIGDRVIIRKGGDVIPKVVMAVKDLRTGDEREISYPSVCSVCATELVKDEEDVSARCPNIDCPARVKLSILHFASRKAMDIQGFGEALVELLVDGGHIRDAADIYEKDLNFLKELDGFGEKSVTNIQAAIEESKKKAFDKVLFGIGLKHVGERTAQLLAEHFGNIDRLMSATVEELVSVNDVGEETAKAISSAFQDKRVIELVERLKAAGLRFEFEKAQNASDALGGKTFLVTGTLSRPREHFHQLIKDNGGKLLSSVSKNLNYLLAGESAGSKLEKAQKLGVAVISEEQLMEMLNV</sequence>
<feature type="binding site" evidence="14">
    <location>
        <begin position="76"/>
        <end position="77"/>
    </location>
    <ligand>
        <name>NAD(+)</name>
        <dbReference type="ChEBI" id="CHEBI:57540"/>
    </ligand>
</feature>
<dbReference type="Gene3D" id="1.10.150.20">
    <property type="entry name" value="5' to 3' exonuclease, C-terminal subdomain"/>
    <property type="match status" value="2"/>
</dbReference>
<dbReference type="SUPFAM" id="SSF50249">
    <property type="entry name" value="Nucleic acid-binding proteins"/>
    <property type="match status" value="1"/>
</dbReference>
<keyword evidence="5 14" id="KW-0235">DNA replication</keyword>
<name>A0A4R1KA03_9BACT</name>
<dbReference type="PANTHER" id="PTHR23389">
    <property type="entry name" value="CHROMOSOME TRANSMISSION FIDELITY FACTOR 18"/>
    <property type="match status" value="1"/>
</dbReference>
<evidence type="ECO:0000256" key="2">
    <source>
        <dbReference type="ARBA" id="ARBA00012722"/>
    </source>
</evidence>
<dbReference type="GO" id="GO:0006260">
    <property type="term" value="P:DNA replication"/>
    <property type="evidence" value="ECO:0007669"/>
    <property type="project" value="UniProtKB-KW"/>
</dbReference>
<dbReference type="GO" id="GO:0046872">
    <property type="term" value="F:metal ion binding"/>
    <property type="evidence" value="ECO:0007669"/>
    <property type="project" value="UniProtKB-KW"/>
</dbReference>
<reference evidence="17 18" key="1">
    <citation type="submission" date="2019-03" db="EMBL/GenBank/DDBJ databases">
        <title>Genomic Encyclopedia of Type Strains, Phase IV (KMG-IV): sequencing the most valuable type-strain genomes for metagenomic binning, comparative biology and taxonomic classification.</title>
        <authorList>
            <person name="Goeker M."/>
        </authorList>
    </citation>
    <scope>NUCLEOTIDE SEQUENCE [LARGE SCALE GENOMIC DNA]</scope>
    <source>
        <strain evidence="17 18">DSM 24984</strain>
    </source>
</reference>
<evidence type="ECO:0000256" key="6">
    <source>
        <dbReference type="ARBA" id="ARBA00022723"/>
    </source>
</evidence>
<evidence type="ECO:0000256" key="13">
    <source>
        <dbReference type="ARBA" id="ARBA00060881"/>
    </source>
</evidence>
<comment type="catalytic activity">
    <reaction evidence="12 14 15">
        <text>NAD(+) + (deoxyribonucleotide)n-3'-hydroxyl + 5'-phospho-(deoxyribonucleotide)m = (deoxyribonucleotide)n+m + AMP + beta-nicotinamide D-nucleotide.</text>
        <dbReference type="EC" id="6.5.1.2"/>
    </reaction>
</comment>
<dbReference type="CDD" id="cd00114">
    <property type="entry name" value="LIGANc"/>
    <property type="match status" value="1"/>
</dbReference>
<dbReference type="HAMAP" id="MF_01588">
    <property type="entry name" value="DNA_ligase_A"/>
    <property type="match status" value="1"/>
</dbReference>
<keyword evidence="14" id="KW-0464">Manganese</keyword>
<dbReference type="FunFam" id="3.30.470.30:FF:000001">
    <property type="entry name" value="DNA ligase"/>
    <property type="match status" value="1"/>
</dbReference>
<dbReference type="InterPro" id="IPR033136">
    <property type="entry name" value="DNA_ligase_CS"/>
</dbReference>
<dbReference type="SMART" id="SM00292">
    <property type="entry name" value="BRCT"/>
    <property type="match status" value="1"/>
</dbReference>
<feature type="binding site" evidence="14">
    <location>
        <position position="163"/>
    </location>
    <ligand>
        <name>NAD(+)</name>
        <dbReference type="ChEBI" id="CHEBI:57540"/>
    </ligand>
</feature>
<comment type="caution">
    <text evidence="17">The sequence shown here is derived from an EMBL/GenBank/DDBJ whole genome shotgun (WGS) entry which is preliminary data.</text>
</comment>
<dbReference type="EC" id="6.5.1.2" evidence="2 14"/>
<dbReference type="InterPro" id="IPR010994">
    <property type="entry name" value="RuvA_2-like"/>
</dbReference>
<feature type="binding site" evidence="14">
    <location>
        <position position="276"/>
    </location>
    <ligand>
        <name>NAD(+)</name>
        <dbReference type="ChEBI" id="CHEBI:57540"/>
    </ligand>
</feature>
<evidence type="ECO:0000256" key="3">
    <source>
        <dbReference type="ARBA" id="ARBA00013308"/>
    </source>
</evidence>
<dbReference type="Gene3D" id="3.30.470.30">
    <property type="entry name" value="DNA ligase/mRNA capping enzyme"/>
    <property type="match status" value="1"/>
</dbReference>
<feature type="binding site" evidence="14">
    <location>
        <begin position="27"/>
        <end position="31"/>
    </location>
    <ligand>
        <name>NAD(+)</name>
        <dbReference type="ChEBI" id="CHEBI:57540"/>
    </ligand>
</feature>
<feature type="binding site" evidence="14">
    <location>
        <position position="412"/>
    </location>
    <ligand>
        <name>Zn(2+)</name>
        <dbReference type="ChEBI" id="CHEBI:29105"/>
    </ligand>
</feature>
<feature type="active site" description="N6-AMP-lysine intermediate" evidence="14">
    <location>
        <position position="108"/>
    </location>
</feature>
<dbReference type="NCBIfam" id="TIGR00575">
    <property type="entry name" value="dnlj"/>
    <property type="match status" value="1"/>
</dbReference>
<dbReference type="InterPro" id="IPR036420">
    <property type="entry name" value="BRCT_dom_sf"/>
</dbReference>
<dbReference type="InterPro" id="IPR003583">
    <property type="entry name" value="Hlx-hairpin-Hlx_DNA-bd_motif"/>
</dbReference>
<dbReference type="SMART" id="SM00278">
    <property type="entry name" value="HhH1"/>
    <property type="match status" value="4"/>
</dbReference>
<evidence type="ECO:0000256" key="9">
    <source>
        <dbReference type="ARBA" id="ARBA00022842"/>
    </source>
</evidence>
<dbReference type="InterPro" id="IPR013839">
    <property type="entry name" value="DNAligase_adenylation"/>
</dbReference>
<evidence type="ECO:0000313" key="17">
    <source>
        <dbReference type="EMBL" id="TCK60009.1"/>
    </source>
</evidence>
<dbReference type="AlphaFoldDB" id="A0A4R1KA03"/>
<dbReference type="GO" id="GO:0003911">
    <property type="term" value="F:DNA ligase (NAD+) activity"/>
    <property type="evidence" value="ECO:0007669"/>
    <property type="project" value="UniProtKB-UniRule"/>
</dbReference>
<dbReference type="FunFam" id="1.10.150.20:FF:000006">
    <property type="entry name" value="DNA ligase"/>
    <property type="match status" value="1"/>
</dbReference>
<feature type="binding site" evidence="14">
    <location>
        <position position="397"/>
    </location>
    <ligand>
        <name>Zn(2+)</name>
        <dbReference type="ChEBI" id="CHEBI:29105"/>
    </ligand>
</feature>
<protein>
    <recommendedName>
        <fullName evidence="3 14">DNA ligase</fullName>
        <ecNumber evidence="2 14">6.5.1.2</ecNumber>
    </recommendedName>
    <alternativeName>
        <fullName evidence="14">Polydeoxyribonucleotide synthase [NAD(+)]</fullName>
    </alternativeName>
</protein>
<dbReference type="InterPro" id="IPR004150">
    <property type="entry name" value="NAD_DNA_ligase_OB"/>
</dbReference>
<dbReference type="PIRSF" id="PIRSF001604">
    <property type="entry name" value="LigA"/>
    <property type="match status" value="1"/>
</dbReference>
<evidence type="ECO:0000256" key="15">
    <source>
        <dbReference type="RuleBase" id="RU000618"/>
    </source>
</evidence>
<dbReference type="SMART" id="SM00532">
    <property type="entry name" value="LIGANc"/>
    <property type="match status" value="1"/>
</dbReference>
<keyword evidence="8 14" id="KW-0862">Zinc</keyword>
<keyword evidence="11 14" id="KW-0234">DNA repair</keyword>
<feature type="binding site" evidence="14">
    <location>
        <position position="417"/>
    </location>
    <ligand>
        <name>Zn(2+)</name>
        <dbReference type="ChEBI" id="CHEBI:29105"/>
    </ligand>
</feature>
<feature type="binding site" evidence="14">
    <location>
        <position position="300"/>
    </location>
    <ligand>
        <name>NAD(+)</name>
        <dbReference type="ChEBI" id="CHEBI:57540"/>
    </ligand>
</feature>
<evidence type="ECO:0000256" key="4">
    <source>
        <dbReference type="ARBA" id="ARBA00022598"/>
    </source>
</evidence>
<evidence type="ECO:0000256" key="5">
    <source>
        <dbReference type="ARBA" id="ARBA00022705"/>
    </source>
</evidence>
<dbReference type="Pfam" id="PF14520">
    <property type="entry name" value="HHH_5"/>
    <property type="match status" value="1"/>
</dbReference>
<dbReference type="SUPFAM" id="SSF56091">
    <property type="entry name" value="DNA ligase/mRNA capping enzyme, catalytic domain"/>
    <property type="match status" value="1"/>
</dbReference>
<proteinExistence type="inferred from homology"/>
<dbReference type="InterPro" id="IPR013840">
    <property type="entry name" value="DNAligase_N"/>
</dbReference>
<dbReference type="PROSITE" id="PS01055">
    <property type="entry name" value="DNA_LIGASE_N1"/>
    <property type="match status" value="1"/>
</dbReference>
<evidence type="ECO:0000256" key="1">
    <source>
        <dbReference type="ARBA" id="ARBA00004067"/>
    </source>
</evidence>
<dbReference type="GO" id="GO:0003677">
    <property type="term" value="F:DNA binding"/>
    <property type="evidence" value="ECO:0007669"/>
    <property type="project" value="InterPro"/>
</dbReference>
<dbReference type="Gene3D" id="3.40.50.10190">
    <property type="entry name" value="BRCT domain"/>
    <property type="match status" value="1"/>
</dbReference>
<dbReference type="Gene3D" id="6.20.10.30">
    <property type="match status" value="1"/>
</dbReference>
<dbReference type="Gene3D" id="2.40.50.140">
    <property type="entry name" value="Nucleic acid-binding proteins"/>
    <property type="match status" value="1"/>
</dbReference>
<evidence type="ECO:0000256" key="11">
    <source>
        <dbReference type="ARBA" id="ARBA00023204"/>
    </source>
</evidence>
<feature type="binding site" evidence="14">
    <location>
        <position position="129"/>
    </location>
    <ligand>
        <name>NAD(+)</name>
        <dbReference type="ChEBI" id="CHEBI:57540"/>
    </ligand>
</feature>
<dbReference type="PROSITE" id="PS50172">
    <property type="entry name" value="BRCT"/>
    <property type="match status" value="1"/>
</dbReference>
<dbReference type="EMBL" id="SMGG01000005">
    <property type="protein sequence ID" value="TCK60009.1"/>
    <property type="molecule type" value="Genomic_DNA"/>
</dbReference>
<dbReference type="RefSeq" id="WP_132874155.1">
    <property type="nucleotide sequence ID" value="NZ_SMGG01000005.1"/>
</dbReference>
<dbReference type="OrthoDB" id="9759736at2"/>
<dbReference type="FunFam" id="2.40.50.140:FF:000012">
    <property type="entry name" value="DNA ligase"/>
    <property type="match status" value="1"/>
</dbReference>
<organism evidence="17 18">
    <name type="scientific">Seleniivibrio woodruffii</name>
    <dbReference type="NCBI Taxonomy" id="1078050"/>
    <lineage>
        <taxon>Bacteria</taxon>
        <taxon>Pseudomonadati</taxon>
        <taxon>Deferribacterota</taxon>
        <taxon>Deferribacteres</taxon>
        <taxon>Deferribacterales</taxon>
        <taxon>Geovibrionaceae</taxon>
        <taxon>Seleniivibrio</taxon>
    </lineage>
</organism>
<keyword evidence="10 14" id="KW-0520">NAD</keyword>
<dbReference type="FunFam" id="1.10.150.20:FF:000007">
    <property type="entry name" value="DNA ligase"/>
    <property type="match status" value="1"/>
</dbReference>
<dbReference type="PANTHER" id="PTHR23389:SF9">
    <property type="entry name" value="DNA LIGASE"/>
    <property type="match status" value="1"/>
</dbReference>
<dbReference type="CDD" id="cd17748">
    <property type="entry name" value="BRCT_DNA_ligase_like"/>
    <property type="match status" value="1"/>
</dbReference>
<comment type="similarity">
    <text evidence="13 14">Belongs to the NAD-dependent DNA ligase family. LigA subfamily.</text>
</comment>
<dbReference type="SUPFAM" id="SSF52113">
    <property type="entry name" value="BRCT domain"/>
    <property type="match status" value="1"/>
</dbReference>
<keyword evidence="6 14" id="KW-0479">Metal-binding</keyword>
<dbReference type="Proteomes" id="UP000294614">
    <property type="component" value="Unassembled WGS sequence"/>
</dbReference>
<evidence type="ECO:0000259" key="16">
    <source>
        <dbReference type="PROSITE" id="PS50172"/>
    </source>
</evidence>
<evidence type="ECO:0000256" key="12">
    <source>
        <dbReference type="ARBA" id="ARBA00034005"/>
    </source>
</evidence>
<evidence type="ECO:0000256" key="14">
    <source>
        <dbReference type="HAMAP-Rule" id="MF_01588"/>
    </source>
</evidence>
<comment type="function">
    <text evidence="1 14">DNA ligase that catalyzes the formation of phosphodiester linkages between 5'-phosphoryl and 3'-hydroxyl groups in double-stranded DNA using NAD as a coenzyme and as the energy source for the reaction. It is essential for DNA replication and repair of damaged DNA.</text>
</comment>